<accession>A0A9R0F5P5</accession>
<keyword evidence="1" id="KW-1185">Reference proteome</keyword>
<evidence type="ECO:0000313" key="2">
    <source>
        <dbReference type="RefSeq" id="XP_050560000.1"/>
    </source>
</evidence>
<dbReference type="RefSeq" id="XP_050560000.1">
    <property type="nucleotide sequence ID" value="XM_050704043.1"/>
</dbReference>
<evidence type="ECO:0000313" key="1">
    <source>
        <dbReference type="Proteomes" id="UP000829999"/>
    </source>
</evidence>
<dbReference type="Proteomes" id="UP000829999">
    <property type="component" value="Chromosome 25"/>
</dbReference>
<sequence>MGGLGVRKISSISLPAFLSSVHSTSELVRKILSPSLASFEVPCLTDAVEAWKMACPLTDLPVHPSSQRQWDVPLCSIIRESLINSSSNAAERARLLAVGEWESGLWLQALPSPYIGTMLDDITFRLAVCLRLGAPCVSPHCCHCGERVDGSGHHGLSCRRSAGRISRHASINDIIRRALASAGVPAVLEPNGLVRDDGKRPDGMSLLPWKMGRPLVWDATCVDTLAPSHLLSTAACAGAAASAAEDLKRRKYSNLVGNYCFEPFGVETLGPWGPGAHSLYKEIAHKLFDSTRDQKAGYFFGQKISIAIQRGNAASLLGTFPSDSDADEYFDA</sequence>
<proteinExistence type="predicted"/>
<dbReference type="GeneID" id="126912348"/>
<reference evidence="2" key="1">
    <citation type="submission" date="2025-08" db="UniProtKB">
        <authorList>
            <consortium name="RefSeq"/>
        </authorList>
    </citation>
    <scope>IDENTIFICATION</scope>
    <source>
        <tissue evidence="2">Whole larval tissue</tissue>
    </source>
</reference>
<gene>
    <name evidence="2" type="primary">LOC126912348</name>
</gene>
<protein>
    <submittedName>
        <fullName evidence="2">Uncharacterized protein LOC126912348</fullName>
    </submittedName>
</protein>
<organism evidence="1 2">
    <name type="scientific">Spodoptera frugiperda</name>
    <name type="common">Fall armyworm</name>
    <dbReference type="NCBI Taxonomy" id="7108"/>
    <lineage>
        <taxon>Eukaryota</taxon>
        <taxon>Metazoa</taxon>
        <taxon>Ecdysozoa</taxon>
        <taxon>Arthropoda</taxon>
        <taxon>Hexapoda</taxon>
        <taxon>Insecta</taxon>
        <taxon>Pterygota</taxon>
        <taxon>Neoptera</taxon>
        <taxon>Endopterygota</taxon>
        <taxon>Lepidoptera</taxon>
        <taxon>Glossata</taxon>
        <taxon>Ditrysia</taxon>
        <taxon>Noctuoidea</taxon>
        <taxon>Noctuidae</taxon>
        <taxon>Amphipyrinae</taxon>
        <taxon>Spodoptera</taxon>
    </lineage>
</organism>
<dbReference type="AlphaFoldDB" id="A0A9R0F5P5"/>
<dbReference type="OrthoDB" id="2016582at2759"/>
<name>A0A9R0F5P5_SPOFR</name>